<dbReference type="OrthoDB" id="281003at2"/>
<protein>
    <submittedName>
        <fullName evidence="1">Uncharacterized protein</fullName>
    </submittedName>
</protein>
<organism evidence="1 2">
    <name type="scientific">Fuerstiella marisgermanici</name>
    <dbReference type="NCBI Taxonomy" id="1891926"/>
    <lineage>
        <taxon>Bacteria</taxon>
        <taxon>Pseudomonadati</taxon>
        <taxon>Planctomycetota</taxon>
        <taxon>Planctomycetia</taxon>
        <taxon>Planctomycetales</taxon>
        <taxon>Planctomycetaceae</taxon>
        <taxon>Fuerstiella</taxon>
    </lineage>
</organism>
<gene>
    <name evidence="1" type="ORF">Fuma_03032</name>
</gene>
<dbReference type="Proteomes" id="UP000187735">
    <property type="component" value="Chromosome"/>
</dbReference>
<evidence type="ECO:0000313" key="1">
    <source>
        <dbReference type="EMBL" id="APZ93415.1"/>
    </source>
</evidence>
<accession>A0A1P8WH89</accession>
<dbReference type="EMBL" id="CP017641">
    <property type="protein sequence ID" value="APZ93415.1"/>
    <property type="molecule type" value="Genomic_DNA"/>
</dbReference>
<proteinExistence type="predicted"/>
<dbReference type="RefSeq" id="WP_077024878.1">
    <property type="nucleotide sequence ID" value="NZ_CP017641.1"/>
</dbReference>
<dbReference type="STRING" id="1891926.Fuma_03032"/>
<sequence>MARHESNSILERAGIASEISNPEADYYNEDDPYRAIGISRKAWGGEPMINFIMRTGDHQAIAYNHLYRIQFDPSKGITLDFTNHKVVIQGRKLAEAYQKLAMQRVIFIAEADDATGRLADDDEPVVTSLQILEPTSETPIR</sequence>
<reference evidence="1 2" key="1">
    <citation type="journal article" date="2016" name="Front. Microbiol.">
        <title>Fuerstia marisgermanicae gen. nov., sp. nov., an Unusual Member of the Phylum Planctomycetes from the German Wadden Sea.</title>
        <authorList>
            <person name="Kohn T."/>
            <person name="Heuer A."/>
            <person name="Jogler M."/>
            <person name="Vollmers J."/>
            <person name="Boedeker C."/>
            <person name="Bunk B."/>
            <person name="Rast P."/>
            <person name="Borchert D."/>
            <person name="Glockner I."/>
            <person name="Freese H.M."/>
            <person name="Klenk H.P."/>
            <person name="Overmann J."/>
            <person name="Kaster A.K."/>
            <person name="Rohde M."/>
            <person name="Wiegand S."/>
            <person name="Jogler C."/>
        </authorList>
    </citation>
    <scope>NUCLEOTIDE SEQUENCE [LARGE SCALE GENOMIC DNA]</scope>
    <source>
        <strain evidence="1 2">NH11</strain>
    </source>
</reference>
<dbReference type="KEGG" id="fmr:Fuma_03032"/>
<evidence type="ECO:0000313" key="2">
    <source>
        <dbReference type="Proteomes" id="UP000187735"/>
    </source>
</evidence>
<keyword evidence="2" id="KW-1185">Reference proteome</keyword>
<name>A0A1P8WH89_9PLAN</name>
<dbReference type="AlphaFoldDB" id="A0A1P8WH89"/>